<comment type="caution">
    <text evidence="2">The sequence shown here is derived from an EMBL/GenBank/DDBJ whole genome shotgun (WGS) entry which is preliminary data.</text>
</comment>
<dbReference type="InterPro" id="IPR046496">
    <property type="entry name" value="DUF6589"/>
</dbReference>
<evidence type="ECO:0000313" key="3">
    <source>
        <dbReference type="Proteomes" id="UP000239156"/>
    </source>
</evidence>
<proteinExistence type="predicted"/>
<dbReference type="VEuPathDB" id="FungiDB:PSTT_09180"/>
<dbReference type="Proteomes" id="UP000239156">
    <property type="component" value="Unassembled WGS sequence"/>
</dbReference>
<evidence type="ECO:0000313" key="2">
    <source>
        <dbReference type="EMBL" id="POW06288.1"/>
    </source>
</evidence>
<name>A0A2S4V9V9_9BASI</name>
<dbReference type="EMBL" id="PKSL01000088">
    <property type="protein sequence ID" value="POW06288.1"/>
    <property type="molecule type" value="Genomic_DNA"/>
</dbReference>
<feature type="domain" description="DUF6589" evidence="1">
    <location>
        <begin position="338"/>
        <end position="725"/>
    </location>
</feature>
<dbReference type="VEuPathDB" id="FungiDB:PSHT_02659"/>
<keyword evidence="3" id="KW-1185">Reference proteome</keyword>
<organism evidence="2 3">
    <name type="scientific">Puccinia striiformis</name>
    <dbReference type="NCBI Taxonomy" id="27350"/>
    <lineage>
        <taxon>Eukaryota</taxon>
        <taxon>Fungi</taxon>
        <taxon>Dikarya</taxon>
        <taxon>Basidiomycota</taxon>
        <taxon>Pucciniomycotina</taxon>
        <taxon>Pucciniomycetes</taxon>
        <taxon>Pucciniales</taxon>
        <taxon>Pucciniaceae</taxon>
        <taxon>Puccinia</taxon>
    </lineage>
</organism>
<sequence length="799" mass="90176">MPTTIPPELHYEHQKVIHICDLMRSVNLTPKKFMKALLTNKNMAVKARRAMWGSDDSWNSTLEIVNDIRGLVCDNLEGKGNWKNYILDQAKFYVALDGSQHHQPREGVTWFNARTVTPSFFSAEARLSRDQHLMATGAPFLYELIKSKVIQSDLDGIEEDNTKDLQSLVDLEGDTLSYDFSKGRGTRADRRAHLIALATCSMIGFACNQRNNGLQLADSLSLVACGVTERVASYLHWLGLASSRKTANMALGSLGPCSKKKIIQKVKSATVLRPILCIDNIDFEQRVHTKTVKTKSRMFHGTWGYLHSIDPQLLSQVDPSDLTLRSYKKAIKDSTNRVVKTSSFFPTNSQTQHFCAVVKSQIAHVLFSCMAKVKDTESVSSHPPPIDPIRPHIPDITMLKMMVASDNSSKGIGEVLQGITNQTNETSLEACEHLQIMEGDLGTYCNLESLRALRRPTTHPDESLENVFMLLGASHILWNIAQAIFLLHYGDSFNSEDLGAWHTLDSLGCSADQPVTKKDFTLMISNMQRVHEVTILHCLLELNGKTDAPKMDEELPVWESKQAQEIIDKCYDRLFLPRACREAEQQATKKDSPNPKLANLLLRLHNFATVIEANRAMKAGDIGRLLNIWRMWCIMCQGIKGLDKYAIHLPRMLILITEVLPPGLQKVLQHSMLVTPSGRANHFVGKDFFLEVQNCWLKYFYNKSGIGTNIHRLMDVFSLNITMMAAQYDPFCKSDKVYSFIPAAITDIYKKGIKYIQENSKSTNIDRIKQFNPAYTLSYDTFQIDVPGSDEEQELNHED</sequence>
<protein>
    <recommendedName>
        <fullName evidence="1">DUF6589 domain-containing protein</fullName>
    </recommendedName>
</protein>
<gene>
    <name evidence="2" type="ORF">PSTT_09180</name>
</gene>
<reference evidence="2" key="1">
    <citation type="submission" date="2017-12" db="EMBL/GenBank/DDBJ databases">
        <title>Gene loss provides genomic basis for host adaptation in cereal stripe rust fungi.</title>
        <authorList>
            <person name="Xia C."/>
        </authorList>
    </citation>
    <scope>NUCLEOTIDE SEQUENCE [LARGE SCALE GENOMIC DNA]</scope>
    <source>
        <strain evidence="2">93-210</strain>
    </source>
</reference>
<dbReference type="AlphaFoldDB" id="A0A2S4V9V9"/>
<accession>A0A2S4V9V9</accession>
<dbReference type="Pfam" id="PF20231">
    <property type="entry name" value="DUF6589"/>
    <property type="match status" value="1"/>
</dbReference>
<dbReference type="VEuPathDB" id="FungiDB:PSHT_02129"/>
<evidence type="ECO:0000259" key="1">
    <source>
        <dbReference type="Pfam" id="PF20231"/>
    </source>
</evidence>